<protein>
    <submittedName>
        <fullName evidence="1">Uncharacterized protein</fullName>
    </submittedName>
</protein>
<dbReference type="AlphaFoldDB" id="A0A0E9TE28"/>
<name>A0A0E9TE28_ANGAN</name>
<accession>A0A0E9TE28</accession>
<dbReference type="EMBL" id="GBXM01056751">
    <property type="protein sequence ID" value="JAH51826.1"/>
    <property type="molecule type" value="Transcribed_RNA"/>
</dbReference>
<reference evidence="1" key="2">
    <citation type="journal article" date="2015" name="Fish Shellfish Immunol.">
        <title>Early steps in the European eel (Anguilla anguilla)-Vibrio vulnificus interaction in the gills: Role of the RtxA13 toxin.</title>
        <authorList>
            <person name="Callol A."/>
            <person name="Pajuelo D."/>
            <person name="Ebbesson L."/>
            <person name="Teles M."/>
            <person name="MacKenzie S."/>
            <person name="Amaro C."/>
        </authorList>
    </citation>
    <scope>NUCLEOTIDE SEQUENCE</scope>
</reference>
<organism evidence="1">
    <name type="scientific">Anguilla anguilla</name>
    <name type="common">European freshwater eel</name>
    <name type="synonym">Muraena anguilla</name>
    <dbReference type="NCBI Taxonomy" id="7936"/>
    <lineage>
        <taxon>Eukaryota</taxon>
        <taxon>Metazoa</taxon>
        <taxon>Chordata</taxon>
        <taxon>Craniata</taxon>
        <taxon>Vertebrata</taxon>
        <taxon>Euteleostomi</taxon>
        <taxon>Actinopterygii</taxon>
        <taxon>Neopterygii</taxon>
        <taxon>Teleostei</taxon>
        <taxon>Anguilliformes</taxon>
        <taxon>Anguillidae</taxon>
        <taxon>Anguilla</taxon>
    </lineage>
</organism>
<proteinExistence type="predicted"/>
<sequence>MQTIALHSSYTFPVCFNRSITLDMFLLNV</sequence>
<evidence type="ECO:0000313" key="1">
    <source>
        <dbReference type="EMBL" id="JAH51826.1"/>
    </source>
</evidence>
<reference evidence="1" key="1">
    <citation type="submission" date="2014-11" db="EMBL/GenBank/DDBJ databases">
        <authorList>
            <person name="Amaro Gonzalez C."/>
        </authorList>
    </citation>
    <scope>NUCLEOTIDE SEQUENCE</scope>
</reference>